<dbReference type="KEGG" id="dvv:114329313"/>
<feature type="compositionally biased region" description="Polar residues" evidence="1">
    <location>
        <begin position="104"/>
        <end position="128"/>
    </location>
</feature>
<feature type="transmembrane region" description="Helical" evidence="2">
    <location>
        <begin position="43"/>
        <end position="68"/>
    </location>
</feature>
<dbReference type="InParanoid" id="A0A6P7FEJ0"/>
<name>A0A6P7FEJ0_DIAVI</name>
<gene>
    <name evidence="3" type="primary">LOC114329313</name>
</gene>
<feature type="region of interest" description="Disordered" evidence="1">
    <location>
        <begin position="97"/>
        <end position="163"/>
    </location>
</feature>
<accession>A0A6P7FEJ0</accession>
<feature type="compositionally biased region" description="Low complexity" evidence="1">
    <location>
        <begin position="17"/>
        <end position="27"/>
    </location>
</feature>
<evidence type="ECO:0000256" key="1">
    <source>
        <dbReference type="SAM" id="MobiDB-lite"/>
    </source>
</evidence>
<organism evidence="3">
    <name type="scientific">Diabrotica virgifera virgifera</name>
    <name type="common">western corn rootworm</name>
    <dbReference type="NCBI Taxonomy" id="50390"/>
    <lineage>
        <taxon>Eukaryota</taxon>
        <taxon>Metazoa</taxon>
        <taxon>Ecdysozoa</taxon>
        <taxon>Arthropoda</taxon>
        <taxon>Hexapoda</taxon>
        <taxon>Insecta</taxon>
        <taxon>Pterygota</taxon>
        <taxon>Neoptera</taxon>
        <taxon>Endopterygota</taxon>
        <taxon>Coleoptera</taxon>
        <taxon>Polyphaga</taxon>
        <taxon>Cucujiformia</taxon>
        <taxon>Chrysomeloidea</taxon>
        <taxon>Chrysomelidae</taxon>
        <taxon>Galerucinae</taxon>
        <taxon>Diabroticina</taxon>
        <taxon>Diabroticites</taxon>
        <taxon>Diabrotica</taxon>
    </lineage>
</organism>
<reference evidence="3" key="1">
    <citation type="submission" date="2025-08" db="UniProtKB">
        <authorList>
            <consortium name="RefSeq"/>
        </authorList>
    </citation>
    <scope>IDENTIFICATION</scope>
    <source>
        <tissue evidence="3">Whole insect</tissue>
    </source>
</reference>
<dbReference type="AlphaFoldDB" id="A0A6P7FEJ0"/>
<evidence type="ECO:0000256" key="2">
    <source>
        <dbReference type="SAM" id="Phobius"/>
    </source>
</evidence>
<dbReference type="RefSeq" id="XP_028134156.1">
    <property type="nucleotide sequence ID" value="XM_028278355.1"/>
</dbReference>
<feature type="region of interest" description="Disordered" evidence="1">
    <location>
        <begin position="235"/>
        <end position="256"/>
    </location>
</feature>
<feature type="region of interest" description="Disordered" evidence="1">
    <location>
        <begin position="369"/>
        <end position="398"/>
    </location>
</feature>
<feature type="region of interest" description="Disordered" evidence="1">
    <location>
        <begin position="1"/>
        <end position="28"/>
    </location>
</feature>
<evidence type="ECO:0000313" key="3">
    <source>
        <dbReference type="RefSeq" id="XP_028134156.1"/>
    </source>
</evidence>
<feature type="compositionally biased region" description="Basic and acidic residues" evidence="1">
    <location>
        <begin position="388"/>
        <end position="398"/>
    </location>
</feature>
<keyword evidence="2" id="KW-1133">Transmembrane helix</keyword>
<protein>
    <submittedName>
        <fullName evidence="3">Transcription factor SPT20 homolog</fullName>
    </submittedName>
</protein>
<sequence length="511" mass="58188">MEKEPQPESMATVTIKPEYTPSEYSASEPPPAYMKMRSTSVQIAKIIAVTVVACSVILGGFLLASAYVSANASCRQLEHELELLSEAADRFQSPLQPEALIQDPPSSVNAKRQVETLNVEEQSPTTKELTNHIDDDSSSSSSESESTDSEDLPTKEPKGAKVPVQMDMEELISHLLEKNQKSKMNCVVEKKRAEEFVDHQPKTVRLPFGINLTTNPRFEKLTGERMVIVCESGTMQGAESPMRPKEEREDDSDEEDQETIMIQPVMIPIPQSPFNTHMPQQMAPMAPQRLMGEQMRPMGAPVFHIENMRPPMMHQQPPSQMPVRPPMQPQIQIQMQPQQPQQGDFPPNPILQHIVQQIVAQKIMESQKLREQQMREQQQQQQQQQQQKEVRPEPTQEIEERPRFLQIEQIGQPVNGQRLPIPEEVLTQLNRLPNRDVIVAVSETDSEDAPQEVQYVQEQRQSANEMNGRQTYTRALPINLPVHVAPQDQESQEQEQQQDELRPHFVQPRSV</sequence>
<dbReference type="OrthoDB" id="8964374at2759"/>
<feature type="region of interest" description="Disordered" evidence="1">
    <location>
        <begin position="482"/>
        <end position="511"/>
    </location>
</feature>
<keyword evidence="2" id="KW-0812">Transmembrane</keyword>
<keyword evidence="2" id="KW-0472">Membrane</keyword>
<proteinExistence type="predicted"/>
<feature type="compositionally biased region" description="Low complexity" evidence="1">
    <location>
        <begin position="375"/>
        <end position="387"/>
    </location>
</feature>